<protein>
    <recommendedName>
        <fullName evidence="1">Peptidase C39 domain-containing protein</fullName>
    </recommendedName>
</protein>
<dbReference type="Gene3D" id="3.90.70.10">
    <property type="entry name" value="Cysteine proteinases"/>
    <property type="match status" value="1"/>
</dbReference>
<dbReference type="Proteomes" id="UP000177676">
    <property type="component" value="Unassembled WGS sequence"/>
</dbReference>
<evidence type="ECO:0000313" key="3">
    <source>
        <dbReference type="Proteomes" id="UP000177676"/>
    </source>
</evidence>
<proteinExistence type="predicted"/>
<dbReference type="GO" id="GO:0006508">
    <property type="term" value="P:proteolysis"/>
    <property type="evidence" value="ECO:0007669"/>
    <property type="project" value="InterPro"/>
</dbReference>
<name>A0A1F8GYC3_9BACT</name>
<dbReference type="AlphaFoldDB" id="A0A1F8GYC3"/>
<dbReference type="GO" id="GO:0005524">
    <property type="term" value="F:ATP binding"/>
    <property type="evidence" value="ECO:0007669"/>
    <property type="project" value="InterPro"/>
</dbReference>
<reference evidence="2 3" key="1">
    <citation type="journal article" date="2016" name="Nat. Commun.">
        <title>Thousands of microbial genomes shed light on interconnected biogeochemical processes in an aquifer system.</title>
        <authorList>
            <person name="Anantharaman K."/>
            <person name="Brown C.T."/>
            <person name="Hug L.A."/>
            <person name="Sharon I."/>
            <person name="Castelle C.J."/>
            <person name="Probst A.J."/>
            <person name="Thomas B.C."/>
            <person name="Singh A."/>
            <person name="Wilkins M.J."/>
            <person name="Karaoz U."/>
            <person name="Brodie E.L."/>
            <person name="Williams K.H."/>
            <person name="Hubbard S.S."/>
            <person name="Banfield J.F."/>
        </authorList>
    </citation>
    <scope>NUCLEOTIDE SEQUENCE [LARGE SCALE GENOMIC DNA]</scope>
</reference>
<dbReference type="GO" id="GO:0016020">
    <property type="term" value="C:membrane"/>
    <property type="evidence" value="ECO:0007669"/>
    <property type="project" value="InterPro"/>
</dbReference>
<gene>
    <name evidence="2" type="ORF">A3I92_02065</name>
</gene>
<accession>A0A1F8GYC3</accession>
<dbReference type="InterPro" id="IPR005074">
    <property type="entry name" value="Peptidase_C39"/>
</dbReference>
<sequence length="168" mass="20023">MRFFPFFYKQPNYWTCGPAVARLILHSFGQKKTFPEIIRETKTTKAGTSNRDLKRVLKKHGVGFKEKQNASLSEIKSKIKTHWLVVAYWIPVHREAHYSLIKKIDTKRVYFHDTWFGANHSYTHRHFLKNWWDGEAKKWLLAVKKPNKLIAWGFRGTYPALSKNIRKY</sequence>
<organism evidence="2 3">
    <name type="scientific">Candidatus Yanofskybacteria bacterium RIFCSPLOWO2_02_FULL_43_10b</name>
    <dbReference type="NCBI Taxonomy" id="1802704"/>
    <lineage>
        <taxon>Bacteria</taxon>
        <taxon>Candidatus Yanofskyibacteriota</taxon>
    </lineage>
</organism>
<evidence type="ECO:0000313" key="2">
    <source>
        <dbReference type="EMBL" id="OGN30397.1"/>
    </source>
</evidence>
<dbReference type="GO" id="GO:0008233">
    <property type="term" value="F:peptidase activity"/>
    <property type="evidence" value="ECO:0007669"/>
    <property type="project" value="InterPro"/>
</dbReference>
<dbReference type="EMBL" id="MGKS01000051">
    <property type="protein sequence ID" value="OGN30397.1"/>
    <property type="molecule type" value="Genomic_DNA"/>
</dbReference>
<evidence type="ECO:0000259" key="1">
    <source>
        <dbReference type="Pfam" id="PF03412"/>
    </source>
</evidence>
<comment type="caution">
    <text evidence="2">The sequence shown here is derived from an EMBL/GenBank/DDBJ whole genome shotgun (WGS) entry which is preliminary data.</text>
</comment>
<dbReference type="Pfam" id="PF03412">
    <property type="entry name" value="Peptidase_C39"/>
    <property type="match status" value="1"/>
</dbReference>
<feature type="domain" description="Peptidase C39" evidence="1">
    <location>
        <begin position="10"/>
        <end position="131"/>
    </location>
</feature>